<gene>
    <name evidence="6" type="ORF">MVEN_01235800</name>
</gene>
<accession>A0A8H6Y6D3</accession>
<proteinExistence type="predicted"/>
<dbReference type="Pfam" id="PF10344">
    <property type="entry name" value="Hobbit"/>
    <property type="match status" value="1"/>
</dbReference>
<evidence type="ECO:0000313" key="7">
    <source>
        <dbReference type="Proteomes" id="UP000620124"/>
    </source>
</evidence>
<feature type="transmembrane region" description="Helical" evidence="2">
    <location>
        <begin position="32"/>
        <end position="52"/>
    </location>
</feature>
<feature type="domain" description="FMP27 SW motif-containing RBG unit" evidence="4">
    <location>
        <begin position="1085"/>
        <end position="1189"/>
    </location>
</feature>
<feature type="compositionally biased region" description="Pro residues" evidence="1">
    <location>
        <begin position="535"/>
        <end position="551"/>
    </location>
</feature>
<reference evidence="6" key="1">
    <citation type="submission" date="2020-05" db="EMBL/GenBank/DDBJ databases">
        <title>Mycena genomes resolve the evolution of fungal bioluminescence.</title>
        <authorList>
            <person name="Tsai I.J."/>
        </authorList>
    </citation>
    <scope>NUCLEOTIDE SEQUENCE</scope>
    <source>
        <strain evidence="6">CCC161011</strain>
    </source>
</reference>
<dbReference type="SMART" id="SM01215">
    <property type="entry name" value="Fmp27_SW"/>
    <property type="match status" value="1"/>
</dbReference>
<feature type="compositionally biased region" description="Polar residues" evidence="1">
    <location>
        <begin position="1651"/>
        <end position="1660"/>
    </location>
</feature>
<dbReference type="Proteomes" id="UP000620124">
    <property type="component" value="Unassembled WGS sequence"/>
</dbReference>
<evidence type="ECO:0000256" key="1">
    <source>
        <dbReference type="SAM" id="MobiDB-lite"/>
    </source>
</evidence>
<feature type="region of interest" description="Disordered" evidence="1">
    <location>
        <begin position="308"/>
        <end position="333"/>
    </location>
</feature>
<feature type="domain" description="FMP27 WPPW motif-containing RBG unit" evidence="5">
    <location>
        <begin position="1584"/>
        <end position="2018"/>
    </location>
</feature>
<comment type="caution">
    <text evidence="6">The sequence shown here is derived from an EMBL/GenBank/DDBJ whole genome shotgun (WGS) entry which is preliminary data.</text>
</comment>
<evidence type="ECO:0000313" key="6">
    <source>
        <dbReference type="EMBL" id="KAF7352699.1"/>
    </source>
</evidence>
<feature type="domain" description="FMP27/BLTP2/Hobbit GFWDK motif-containing RBG unit" evidence="3">
    <location>
        <begin position="1207"/>
        <end position="1359"/>
    </location>
</feature>
<evidence type="ECO:0000256" key="2">
    <source>
        <dbReference type="SAM" id="Phobius"/>
    </source>
</evidence>
<feature type="region of interest" description="Disordered" evidence="1">
    <location>
        <begin position="534"/>
        <end position="553"/>
    </location>
</feature>
<feature type="region of interest" description="Disordered" evidence="1">
    <location>
        <begin position="2374"/>
        <end position="2411"/>
    </location>
</feature>
<dbReference type="InterPro" id="IPR019441">
    <property type="entry name" value="FMP27/BLTP2/Hobbit_GFWDK_RBG"/>
</dbReference>
<name>A0A8H6Y6D3_9AGAR</name>
<evidence type="ECO:0000259" key="5">
    <source>
        <dbReference type="SMART" id="SM01216"/>
    </source>
</evidence>
<dbReference type="SMART" id="SM01216">
    <property type="entry name" value="Fmp27_WPPW"/>
    <property type="match status" value="1"/>
</dbReference>
<feature type="compositionally biased region" description="Polar residues" evidence="1">
    <location>
        <begin position="2587"/>
        <end position="2600"/>
    </location>
</feature>
<keyword evidence="2" id="KW-0472">Membrane</keyword>
<dbReference type="PANTHER" id="PTHR15678:SF6">
    <property type="entry name" value="BRIDGE-LIKE LIPID TRANSFER PROTEIN FAMILY MEMBER 2"/>
    <property type="match status" value="1"/>
</dbReference>
<dbReference type="SMART" id="SM01214">
    <property type="entry name" value="Fmp27_GFWDK"/>
    <property type="match status" value="1"/>
</dbReference>
<dbReference type="OrthoDB" id="1562405at2759"/>
<dbReference type="PANTHER" id="PTHR15678">
    <property type="entry name" value="ANTIGEN MLAA-22-RELATED"/>
    <property type="match status" value="1"/>
</dbReference>
<keyword evidence="2" id="KW-1133">Transmembrane helix</keyword>
<feature type="compositionally biased region" description="Basic and acidic residues" evidence="1">
    <location>
        <begin position="2384"/>
        <end position="2393"/>
    </location>
</feature>
<keyword evidence="2" id="KW-0812">Transmembrane</keyword>
<protein>
    <submittedName>
        <fullName evidence="6">Uncharacterized protein</fullName>
    </submittedName>
</protein>
<feature type="region of interest" description="Disordered" evidence="1">
    <location>
        <begin position="1651"/>
        <end position="1673"/>
    </location>
</feature>
<feature type="compositionally biased region" description="Basic residues" evidence="1">
    <location>
        <begin position="2538"/>
        <end position="2548"/>
    </location>
</feature>
<evidence type="ECO:0000259" key="3">
    <source>
        <dbReference type="SMART" id="SM01214"/>
    </source>
</evidence>
<dbReference type="InterPro" id="IPR019415">
    <property type="entry name" value="FMP27_SW_RBG"/>
</dbReference>
<sequence length="2600" mass="291428">MANSLLNWILYILRVLLLIRPDDVWWTTFSVWLVRLIAFSLLLRTYIIPWALSRMSRHLRVRSISFRSIRGLYVRAGAHTLRADRISWTWSYVDGSRRMTVQNVKEAHFTLRDFAPSPMAHRLWMLVSQLYSLIDPLLRPLIRSYFAACLRLLINWVPGISQALALDVHSPDNNIFAQKPEEVGKPLKVPSPARTSYSVGAWRRRLTNSVQRSWDRAWGQTHGSATVELKLSDITGSMDSVADSFVIAGESVEFFSLPGSIGFNASLGFSPKRGTIDPHSVNVSLTMTDAHVDLRAMIDLLESLKHSKQSDHPVAHSEPPCEPEPLHPSSPRFRDSLVSPSSLAFFSPASPISPRSPFFGAFSVGTMTRRHIPPCVKLKDVKDTSTLAFLASVNFRLSKITAKVSQNSANEQYKLVVQDISAKVERSHPDRNPLHRRWLGRGKNINQLDPDGYVFDFATGEIAVDRTAPLSRIRLLVMKSTDIQSLAIQWPTNWLHSSPFIGGDPNGPLVAIHGRLGAIDLTGRLDYLTQFFADLPPPPQNDPSESPPSPTPLHNYPIPRISFELWSYGPSSFEYVPGRAESAQIHAEDPVLLSMEALELTGHGKADATMCEDDNIALVDLPSKVLQLQCTTDALCAELWHPLVIDTLIRVLSSLPPKVQRPPSRPSAIVEKMPKGVSATLSLARFVVFVTAPDINPDDTMDLCRGFAIRATGLSVQYCSLRHNPDRHHEWRSSTRQKLYLSQETLLPALLAASRTHSSAVFVAIALPDLVFRSAVSTQYDADDPLIAERDDPVLKPLEFLNLTSSQALVSLSSGTFWPTVSYADSCDVSVVIPYIRGSLQLAHLYSILLAVSTLKQLAQARPSQIQRSSQAPSHRARPIQLKFSVTIRTIQVLCVLLKQSAALRFDAITLLSMPNKAPVAKWDKAVAWVKVHASTNRWHSEPNEDRWEEFVYNAKIRIPYGFVPAELILDISVIVKAVKHLARICIMGQYYAVPTPEAEAPKRVPKLLLSIRSLCIEAADDPFESKLAVISRTGLDAAKNRKDREQAFEAKVQSILTAETFSSTHDAENSDYNFDAKHSISIEEARERLDEVHSVDWAMRLNVVNQRQAKDEEAVARKHLGSQPMRVASSIPNVVEVTPTPQIPPLFRLLLTNITLNLGPPSFPISELPRFLNKQGNGLPLDTEFSLLVPLHLNFGLSSLRVTLRDYPIPLVHIPAEADKTLFVFDFDSDLVVAEEMGTELSVDWVDCLVVSSDYGLPGAAPFSLSVPKTIMPVKSYANPVIDVTATAPTTFSWGVSYGPGTQDVMRVVETLSSSPRDSSPGMGFWDKMRLIFHWTVKADFAGEVRFQMKGLRDPYNVNGAGAGFVFAWQGSPKLLIGHGNIDKELIQVTSDSMVIAIPDFSHLLPKSKRKPHSLGDAEKPRPFQKICAKFRSGVRFGLGFVMERFFDFLPHYDIKLQKKPRVPTRKSPEDSFNGFRSDFIHLSVSLTSALHEKAGMQLEPSSFHLTPQTFTHFWKWWTLFDGVLSLPIRQGSAWPIRPISPKFGRHLATLKYRIAVKNLAIMHAYIDDSRETWADGVAPWIGVKGIIEEFQVDMHQREEELNVPGTRPSSTKLVRKKPFSAVELVLKGLDLRAMLATFDDPLKIDVGVSSSPQRSNYRSRTDLPPTPEDSEWMDEDDFIELDWTPPSAPSPHFLQVATCPRFTYFRRGAATDTTKFGSERSHTCYLGQEPSVLRVQIDLATARIAELERTIGDKQLNSADVDIDLQTMQKMLVLLQDYITLLKQTEAGSQPTAETKGHSYHIPADTLSEAEWAEFDNVYQIHCPKIFLDSAIRDIMMQYYYCSRERRGIEYHMATRAVKFIRDQAEDVSIMTAADKHRSLGTAQATAQAAAHALRKILTGHDERKSVDEGPAREPPIDLDPLDGWFDGVSLRKGHCCLLLKPQIVLRDESDSVQTCVVAAVQAKLQSYAIMDNSNVDDPISGKVMSRTFTTLSGLQTFSPSSADYSGDGCVPLEVLIDFRCESNDFERLVPQTDATFHYDKFNRLRLRNNVTSVVRSAEKAGRGNHNHLHDQTDLIQVNIPQFTVTANDQHFQTISNIVTKLLLFSDAVHKTRMNKLETLLFTYDFNDLASVATVVTDLQTSLRDAIETELFADVSHLTPEAAKLEMLKLKAHKMLLSEELSGLFECIKLAQDQRENQSEPKSALLLHTSSSEISWRMLDDQREMLAKLVVQNIDFFWLSRQDSSTVNNLTVGNLQAFDGSRDARWAEILSKYDEPANHPLLKRGLFVLANWSILAPVGGITIYESFELNFHPMRLQVDAKVGRRIMEYVWPARRNRKQSIDDEPPLPTIENTPDIVLACIEQLRPVPFVKPSLPVAPPMDPSRKKNRSESSTKVAQSTKKAGDAAEMKTRSSQKSFVMVRISSLNLLLSIMKEDSFVCRDAHIRTRDLEYRNQTWSFEELVDQFIPSDMSWKGWLKMAFHQPLVPVLPVARELISKTKWIANNKSNGQDLSSPPKARKAITYVEDDGAESDRSHSPHPRWRRSRKRGDTTPPVVTVPGAAFTAEPEEGSRPPSRNRKFTLFGRTKTNNSGSTTASDL</sequence>
<dbReference type="EMBL" id="JACAZI010000009">
    <property type="protein sequence ID" value="KAF7352699.1"/>
    <property type="molecule type" value="Genomic_DNA"/>
</dbReference>
<organism evidence="6 7">
    <name type="scientific">Mycena venus</name>
    <dbReference type="NCBI Taxonomy" id="2733690"/>
    <lineage>
        <taxon>Eukaryota</taxon>
        <taxon>Fungi</taxon>
        <taxon>Dikarya</taxon>
        <taxon>Basidiomycota</taxon>
        <taxon>Agaricomycotina</taxon>
        <taxon>Agaricomycetes</taxon>
        <taxon>Agaricomycetidae</taxon>
        <taxon>Agaricales</taxon>
        <taxon>Marasmiineae</taxon>
        <taxon>Mycenaceae</taxon>
        <taxon>Mycena</taxon>
    </lineage>
</organism>
<feature type="region of interest" description="Disordered" evidence="1">
    <location>
        <begin position="2526"/>
        <end position="2600"/>
    </location>
</feature>
<evidence type="ECO:0000259" key="4">
    <source>
        <dbReference type="SMART" id="SM01215"/>
    </source>
</evidence>
<keyword evidence="7" id="KW-1185">Reference proteome</keyword>
<dbReference type="InterPro" id="IPR045167">
    <property type="entry name" value="Hobbit"/>
</dbReference>
<dbReference type="InterPro" id="IPR019449">
    <property type="entry name" value="FMP27_WPPW_RBG"/>
</dbReference>